<dbReference type="PANTHER" id="PTHR24221:SF653">
    <property type="entry name" value="TRANSPORT ATP-BINDING PROTEIN CYDC"/>
    <property type="match status" value="1"/>
</dbReference>
<dbReference type="GO" id="GO:0140359">
    <property type="term" value="F:ABC-type transporter activity"/>
    <property type="evidence" value="ECO:0007669"/>
    <property type="project" value="InterPro"/>
</dbReference>
<dbReference type="PANTHER" id="PTHR24221">
    <property type="entry name" value="ATP-BINDING CASSETTE SUB-FAMILY B"/>
    <property type="match status" value="1"/>
</dbReference>
<dbReference type="PROSITE" id="PS50929">
    <property type="entry name" value="ABC_TM1F"/>
    <property type="match status" value="1"/>
</dbReference>
<feature type="domain" description="ABC transmembrane type-1" evidence="9">
    <location>
        <begin position="19"/>
        <end position="288"/>
    </location>
</feature>
<dbReference type="CDD" id="cd18585">
    <property type="entry name" value="ABC_6TM_CydC"/>
    <property type="match status" value="1"/>
</dbReference>
<comment type="subcellular location">
    <subcellularLocation>
        <location evidence="1">Cell membrane</location>
        <topology evidence="1">Multi-pass membrane protein</topology>
    </subcellularLocation>
</comment>
<evidence type="ECO:0000256" key="4">
    <source>
        <dbReference type="ARBA" id="ARBA00022840"/>
    </source>
</evidence>
<dbReference type="PROSITE" id="PS50893">
    <property type="entry name" value="ABC_TRANSPORTER_2"/>
    <property type="match status" value="1"/>
</dbReference>
<feature type="transmembrane region" description="Helical" evidence="7">
    <location>
        <begin position="128"/>
        <end position="150"/>
    </location>
</feature>
<dbReference type="InterPro" id="IPR027417">
    <property type="entry name" value="P-loop_NTPase"/>
</dbReference>
<organism evidence="10 11">
    <name type="scientific">Alteribacter lacisalsi</name>
    <dbReference type="NCBI Taxonomy" id="2045244"/>
    <lineage>
        <taxon>Bacteria</taxon>
        <taxon>Bacillati</taxon>
        <taxon>Bacillota</taxon>
        <taxon>Bacilli</taxon>
        <taxon>Bacillales</taxon>
        <taxon>Bacillaceae</taxon>
        <taxon>Alteribacter</taxon>
    </lineage>
</organism>
<protein>
    <submittedName>
        <fullName evidence="10">Thiol reductant ABC exporter subunit CydC</fullName>
    </submittedName>
</protein>
<feature type="domain" description="ABC transporter" evidence="8">
    <location>
        <begin position="336"/>
        <end position="565"/>
    </location>
</feature>
<keyword evidence="5 7" id="KW-1133">Transmembrane helix</keyword>
<evidence type="ECO:0000313" key="11">
    <source>
        <dbReference type="Proteomes" id="UP000248066"/>
    </source>
</evidence>
<dbReference type="PROSITE" id="PS00211">
    <property type="entry name" value="ABC_TRANSPORTER_1"/>
    <property type="match status" value="1"/>
</dbReference>
<keyword evidence="2 7" id="KW-0812">Transmembrane</keyword>
<reference evidence="10 11" key="1">
    <citation type="submission" date="2017-10" db="EMBL/GenBank/DDBJ databases">
        <title>Bacillus sp. nov., a halophilic bacterium isolated from a Yangshapao Lake.</title>
        <authorList>
            <person name="Wang H."/>
        </authorList>
    </citation>
    <scope>NUCLEOTIDE SEQUENCE [LARGE SCALE GENOMIC DNA]</scope>
    <source>
        <strain evidence="10 11">YSP-3</strain>
    </source>
</reference>
<accession>A0A2W0H5F7</accession>
<feature type="transmembrane region" description="Helical" evidence="7">
    <location>
        <begin position="18"/>
        <end position="42"/>
    </location>
</feature>
<evidence type="ECO:0000256" key="2">
    <source>
        <dbReference type="ARBA" id="ARBA00022692"/>
    </source>
</evidence>
<evidence type="ECO:0000259" key="8">
    <source>
        <dbReference type="PROSITE" id="PS50893"/>
    </source>
</evidence>
<gene>
    <name evidence="10" type="primary">cydC</name>
    <name evidence="10" type="ORF">CR205_00240</name>
</gene>
<dbReference type="Pfam" id="PF00005">
    <property type="entry name" value="ABC_tran"/>
    <property type="match status" value="1"/>
</dbReference>
<dbReference type="InterPro" id="IPR014223">
    <property type="entry name" value="ABC_CydC/D"/>
</dbReference>
<dbReference type="GO" id="GO:0034040">
    <property type="term" value="F:ATPase-coupled lipid transmembrane transporter activity"/>
    <property type="evidence" value="ECO:0007669"/>
    <property type="project" value="TreeGrafter"/>
</dbReference>
<evidence type="ECO:0000256" key="1">
    <source>
        <dbReference type="ARBA" id="ARBA00004651"/>
    </source>
</evidence>
<evidence type="ECO:0000256" key="5">
    <source>
        <dbReference type="ARBA" id="ARBA00022989"/>
    </source>
</evidence>
<feature type="transmembrane region" description="Helical" evidence="7">
    <location>
        <begin position="156"/>
        <end position="179"/>
    </location>
</feature>
<dbReference type="EMBL" id="PDOF01000001">
    <property type="protein sequence ID" value="PYZ97073.1"/>
    <property type="molecule type" value="Genomic_DNA"/>
</dbReference>
<dbReference type="SMART" id="SM00382">
    <property type="entry name" value="AAA"/>
    <property type="match status" value="1"/>
</dbReference>
<proteinExistence type="predicted"/>
<evidence type="ECO:0000256" key="7">
    <source>
        <dbReference type="SAM" id="Phobius"/>
    </source>
</evidence>
<dbReference type="GO" id="GO:0045454">
    <property type="term" value="P:cell redox homeostasis"/>
    <property type="evidence" value="ECO:0007669"/>
    <property type="project" value="InterPro"/>
</dbReference>
<sequence>MKDVAIVVKLIGTERKGILLSLLFGFLAGVAAVALFAASGFLVSKAALVPPLYTLTLTIAFLKFISIGRAGSRYAERYYSHQATFNMLSRLRVHFFRKLEPLAPGIFQRYRSGDLLSRIVGDVEHLQFFFLRVFYPPLVMVLIFLSTIFFTTFFSFYIALLLFAGLLVTGFLIPAWFAWKERRIQRNVRGQRGLLATEAAELLFGFKELKMSQKLKDRETELAEASEAYINGQEKETGQRQYSEAVNTAAGLWFTWAVLALGAYFASIGEFNGLFLAMLVMISLTVFENSAPMAAFPSHFEGSRVAAGRLEAVLDDSERVPDPEKGRELPNSPYSIECKDATYTYPEEQRPALNGLTVSIPAGSKTAVVGPSGSGKSTLMQLILKSHFPEKGEIRISGMSSHDLQQEEIWDRTNVVLQDNHFFFGTVEENLRLAKEQANHEEMKAALGDAGLSHLRLEDAVQEKGSNLSGGEKQRLAMARAFLKGAPVWLLDEPASSLDAVTEQQMFEKLFERAEEDTLVLISHRLKGLEKMDQIIVVSNGTVIESGSYEELMASQGYFHRMKKIEQDVMM</sequence>
<dbReference type="CDD" id="cd03228">
    <property type="entry name" value="ABCC_MRP_Like"/>
    <property type="match status" value="1"/>
</dbReference>
<dbReference type="InterPro" id="IPR003593">
    <property type="entry name" value="AAA+_ATPase"/>
</dbReference>
<evidence type="ECO:0000256" key="6">
    <source>
        <dbReference type="ARBA" id="ARBA00023136"/>
    </source>
</evidence>
<dbReference type="Proteomes" id="UP000248066">
    <property type="component" value="Unassembled WGS sequence"/>
</dbReference>
<keyword evidence="3" id="KW-0547">Nucleotide-binding</keyword>
<dbReference type="AlphaFoldDB" id="A0A2W0H5F7"/>
<evidence type="ECO:0000256" key="3">
    <source>
        <dbReference type="ARBA" id="ARBA00022741"/>
    </source>
</evidence>
<dbReference type="Gene3D" id="1.20.1560.10">
    <property type="entry name" value="ABC transporter type 1, transmembrane domain"/>
    <property type="match status" value="1"/>
</dbReference>
<dbReference type="InterPro" id="IPR011527">
    <property type="entry name" value="ABC1_TM_dom"/>
</dbReference>
<dbReference type="InterPro" id="IPR017871">
    <property type="entry name" value="ABC_transporter-like_CS"/>
</dbReference>
<dbReference type="Pfam" id="PF00664">
    <property type="entry name" value="ABC_membrane"/>
    <property type="match status" value="1"/>
</dbReference>
<evidence type="ECO:0000259" key="9">
    <source>
        <dbReference type="PROSITE" id="PS50929"/>
    </source>
</evidence>
<dbReference type="InterPro" id="IPR003439">
    <property type="entry name" value="ABC_transporter-like_ATP-bd"/>
</dbReference>
<dbReference type="GO" id="GO:0034775">
    <property type="term" value="P:glutathione transmembrane transport"/>
    <property type="evidence" value="ECO:0007669"/>
    <property type="project" value="InterPro"/>
</dbReference>
<dbReference type="SUPFAM" id="SSF52540">
    <property type="entry name" value="P-loop containing nucleoside triphosphate hydrolases"/>
    <property type="match status" value="1"/>
</dbReference>
<dbReference type="GO" id="GO:0016887">
    <property type="term" value="F:ATP hydrolysis activity"/>
    <property type="evidence" value="ECO:0007669"/>
    <property type="project" value="InterPro"/>
</dbReference>
<dbReference type="GO" id="GO:0005524">
    <property type="term" value="F:ATP binding"/>
    <property type="evidence" value="ECO:0007669"/>
    <property type="project" value="UniProtKB-KW"/>
</dbReference>
<dbReference type="SUPFAM" id="SSF90123">
    <property type="entry name" value="ABC transporter transmembrane region"/>
    <property type="match status" value="1"/>
</dbReference>
<feature type="transmembrane region" description="Helical" evidence="7">
    <location>
        <begin position="245"/>
        <end position="265"/>
    </location>
</feature>
<dbReference type="InterPro" id="IPR039421">
    <property type="entry name" value="Type_1_exporter"/>
</dbReference>
<evidence type="ECO:0000313" key="10">
    <source>
        <dbReference type="EMBL" id="PYZ97073.1"/>
    </source>
</evidence>
<comment type="caution">
    <text evidence="10">The sequence shown here is derived from an EMBL/GenBank/DDBJ whole genome shotgun (WGS) entry which is preliminary data.</text>
</comment>
<keyword evidence="4" id="KW-0067">ATP-binding</keyword>
<keyword evidence="11" id="KW-1185">Reference proteome</keyword>
<name>A0A2W0H5F7_9BACI</name>
<dbReference type="NCBIfam" id="TIGR02868">
    <property type="entry name" value="CydC"/>
    <property type="match status" value="1"/>
</dbReference>
<dbReference type="Gene3D" id="3.40.50.300">
    <property type="entry name" value="P-loop containing nucleotide triphosphate hydrolases"/>
    <property type="match status" value="1"/>
</dbReference>
<dbReference type="RefSeq" id="WP_110515783.1">
    <property type="nucleotide sequence ID" value="NZ_PDOF01000001.1"/>
</dbReference>
<dbReference type="GO" id="GO:0005886">
    <property type="term" value="C:plasma membrane"/>
    <property type="evidence" value="ECO:0007669"/>
    <property type="project" value="UniProtKB-SubCell"/>
</dbReference>
<keyword evidence="6 7" id="KW-0472">Membrane</keyword>
<dbReference type="OrthoDB" id="9802264at2"/>
<feature type="transmembrane region" description="Helical" evidence="7">
    <location>
        <begin position="48"/>
        <end position="67"/>
    </location>
</feature>
<dbReference type="InterPro" id="IPR036640">
    <property type="entry name" value="ABC1_TM_sf"/>
</dbReference>